<reference evidence="4" key="1">
    <citation type="submission" date="2022-04" db="EMBL/GenBank/DDBJ databases">
        <title>Carnegiea gigantea Genome sequencing and assembly v2.</title>
        <authorList>
            <person name="Copetti D."/>
            <person name="Sanderson M.J."/>
            <person name="Burquez A."/>
            <person name="Wojciechowski M.F."/>
        </authorList>
    </citation>
    <scope>NUCLEOTIDE SEQUENCE</scope>
    <source>
        <strain evidence="4">SGP5-SGP5p</strain>
        <tissue evidence="4">Aerial part</tissue>
    </source>
</reference>
<evidence type="ECO:0000256" key="3">
    <source>
        <dbReference type="SAM" id="Phobius"/>
    </source>
</evidence>
<feature type="compositionally biased region" description="Basic and acidic residues" evidence="2">
    <location>
        <begin position="9"/>
        <end position="18"/>
    </location>
</feature>
<feature type="transmembrane region" description="Helical" evidence="3">
    <location>
        <begin position="140"/>
        <end position="160"/>
    </location>
</feature>
<feature type="region of interest" description="Disordered" evidence="2">
    <location>
        <begin position="1"/>
        <end position="20"/>
    </location>
</feature>
<dbReference type="AlphaFoldDB" id="A0A9Q1QF04"/>
<keyword evidence="3" id="KW-0812">Transmembrane</keyword>
<sequence>MVSRARNSASERDVDGSRRPKACQSLCSRSNRLWPPGPFVSQSAEALHSSYAFFPLLFLELVHTSLKCGVKQDVDRRNSKALEGALRGCRDLEGWCAELGIWEVGVPWVAHKTALNECPAFPGKNHANIPVGRLMVSLRFWVHVFGLAVLLSLIYFIHVFCSQSSVKEFMYYLQPDRKECHCMLFLTPENDFAGKEQVSVHYVRTRDFTLLNLAHVIRAQHQTLG</sequence>
<evidence type="ECO:0000256" key="2">
    <source>
        <dbReference type="SAM" id="MobiDB-lite"/>
    </source>
</evidence>
<evidence type="ECO:0000313" key="5">
    <source>
        <dbReference type="Proteomes" id="UP001153076"/>
    </source>
</evidence>
<keyword evidence="3" id="KW-0472">Membrane</keyword>
<dbReference type="InterPro" id="IPR004209">
    <property type="entry name" value="FTR_bsu"/>
</dbReference>
<gene>
    <name evidence="4" type="ORF">Cgig2_013575</name>
</gene>
<dbReference type="OrthoDB" id="10431098at2759"/>
<dbReference type="InterPro" id="IPR036644">
    <property type="entry name" value="FTR_bsu_sf"/>
</dbReference>
<accession>A0A9Q1QF04</accession>
<keyword evidence="5" id="KW-1185">Reference proteome</keyword>
<dbReference type="SUPFAM" id="SSF57662">
    <property type="entry name" value="Ferredoxin thioredoxin reductase (FTR), catalytic beta chain"/>
    <property type="match status" value="1"/>
</dbReference>
<protein>
    <recommendedName>
        <fullName evidence="1">Ferredoxin-thioredoxin reductase catalytic chain, chloroplastic</fullName>
    </recommendedName>
</protein>
<name>A0A9Q1QF04_9CARY</name>
<dbReference type="Gene3D" id="3.90.460.10">
    <property type="entry name" value="Ferredoxin thioredoxin reductase catalytic beta subunit"/>
    <property type="match status" value="1"/>
</dbReference>
<dbReference type="Pfam" id="PF02943">
    <property type="entry name" value="FeThRed_B"/>
    <property type="match status" value="1"/>
</dbReference>
<dbReference type="EMBL" id="JAKOGI010000204">
    <property type="protein sequence ID" value="KAJ8439948.1"/>
    <property type="molecule type" value="Genomic_DNA"/>
</dbReference>
<evidence type="ECO:0000313" key="4">
    <source>
        <dbReference type="EMBL" id="KAJ8439948.1"/>
    </source>
</evidence>
<keyword evidence="3" id="KW-1133">Transmembrane helix</keyword>
<evidence type="ECO:0000256" key="1">
    <source>
        <dbReference type="ARBA" id="ARBA00018993"/>
    </source>
</evidence>
<organism evidence="4 5">
    <name type="scientific">Carnegiea gigantea</name>
    <dbReference type="NCBI Taxonomy" id="171969"/>
    <lineage>
        <taxon>Eukaryota</taxon>
        <taxon>Viridiplantae</taxon>
        <taxon>Streptophyta</taxon>
        <taxon>Embryophyta</taxon>
        <taxon>Tracheophyta</taxon>
        <taxon>Spermatophyta</taxon>
        <taxon>Magnoliopsida</taxon>
        <taxon>eudicotyledons</taxon>
        <taxon>Gunneridae</taxon>
        <taxon>Pentapetalae</taxon>
        <taxon>Caryophyllales</taxon>
        <taxon>Cactineae</taxon>
        <taxon>Cactaceae</taxon>
        <taxon>Cactoideae</taxon>
        <taxon>Echinocereeae</taxon>
        <taxon>Carnegiea</taxon>
    </lineage>
</organism>
<dbReference type="GO" id="GO:0016730">
    <property type="term" value="F:oxidoreductase activity, acting on iron-sulfur proteins as donors"/>
    <property type="evidence" value="ECO:0007669"/>
    <property type="project" value="InterPro"/>
</dbReference>
<comment type="caution">
    <text evidence="4">The sequence shown here is derived from an EMBL/GenBank/DDBJ whole genome shotgun (WGS) entry which is preliminary data.</text>
</comment>
<dbReference type="Proteomes" id="UP001153076">
    <property type="component" value="Unassembled WGS sequence"/>
</dbReference>
<proteinExistence type="predicted"/>